<name>A0A2N7PK64_9BACT</name>
<feature type="domain" description="NIF system FeS cluster assembly NifU N-terminal" evidence="1">
    <location>
        <begin position="5"/>
        <end position="117"/>
    </location>
</feature>
<dbReference type="EMBL" id="PNIE01000034">
    <property type="protein sequence ID" value="PMP63490.1"/>
    <property type="molecule type" value="Genomic_DNA"/>
</dbReference>
<dbReference type="GO" id="GO:0016226">
    <property type="term" value="P:iron-sulfur cluster assembly"/>
    <property type="evidence" value="ECO:0007669"/>
    <property type="project" value="InterPro"/>
</dbReference>
<evidence type="ECO:0000259" key="1">
    <source>
        <dbReference type="Pfam" id="PF01592"/>
    </source>
</evidence>
<sequence length="125" mass="14054">MQKYYGKKVLQEFLQAKNIGEIEEADIIITEENPICTADSPPSPCVLKLFLKLEGNKIRDAKFKLQGCVAAIAMLSKLTEKLKGLTLEEVKNLSFEDFLKDLDYGIPDNKRGCSLINLSFLNKLT</sequence>
<dbReference type="GO" id="GO:0051536">
    <property type="term" value="F:iron-sulfur cluster binding"/>
    <property type="evidence" value="ECO:0007669"/>
    <property type="project" value="InterPro"/>
</dbReference>
<organism evidence="2 3">
    <name type="scientific">Caldimicrobium thiodismutans</name>
    <dbReference type="NCBI Taxonomy" id="1653476"/>
    <lineage>
        <taxon>Bacteria</taxon>
        <taxon>Pseudomonadati</taxon>
        <taxon>Thermodesulfobacteriota</taxon>
        <taxon>Thermodesulfobacteria</taxon>
        <taxon>Thermodesulfobacteriales</taxon>
        <taxon>Thermodesulfobacteriaceae</taxon>
        <taxon>Caldimicrobium</taxon>
    </lineage>
</organism>
<dbReference type="SUPFAM" id="SSF82649">
    <property type="entry name" value="SufE/NifU"/>
    <property type="match status" value="1"/>
</dbReference>
<dbReference type="Proteomes" id="UP000235731">
    <property type="component" value="Unassembled WGS sequence"/>
</dbReference>
<reference evidence="2 3" key="1">
    <citation type="submission" date="2018-01" db="EMBL/GenBank/DDBJ databases">
        <title>Metagenomic assembled genomes from two thermal pools in the Uzon Caldera, Kamchatka, Russia.</title>
        <authorList>
            <person name="Wilkins L."/>
            <person name="Ettinger C."/>
        </authorList>
    </citation>
    <scope>NUCLEOTIDE SEQUENCE [LARGE SCALE GENOMIC DNA]</scope>
    <source>
        <strain evidence="2">ZAV-15</strain>
    </source>
</reference>
<comment type="caution">
    <text evidence="2">The sequence shown here is derived from an EMBL/GenBank/DDBJ whole genome shotgun (WGS) entry which is preliminary data.</text>
</comment>
<protein>
    <recommendedName>
        <fullName evidence="1">NIF system FeS cluster assembly NifU N-terminal domain-containing protein</fullName>
    </recommendedName>
</protein>
<dbReference type="GO" id="GO:0005506">
    <property type="term" value="F:iron ion binding"/>
    <property type="evidence" value="ECO:0007669"/>
    <property type="project" value="InterPro"/>
</dbReference>
<feature type="non-terminal residue" evidence="2">
    <location>
        <position position="125"/>
    </location>
</feature>
<evidence type="ECO:0000313" key="3">
    <source>
        <dbReference type="Proteomes" id="UP000235731"/>
    </source>
</evidence>
<evidence type="ECO:0000313" key="2">
    <source>
        <dbReference type="EMBL" id="PMP63490.1"/>
    </source>
</evidence>
<dbReference type="Gene3D" id="3.90.1010.10">
    <property type="match status" value="1"/>
</dbReference>
<gene>
    <name evidence="2" type="ORF">C0197_02505</name>
</gene>
<proteinExistence type="predicted"/>
<dbReference type="InterPro" id="IPR002871">
    <property type="entry name" value="NIF_FeS_clus_asmbl_NifU_N"/>
</dbReference>
<dbReference type="AlphaFoldDB" id="A0A2N7PK64"/>
<dbReference type="PANTHER" id="PTHR10093">
    <property type="entry name" value="IRON-SULFUR CLUSTER ASSEMBLY ENZYME NIFU HOMOLOG"/>
    <property type="match status" value="1"/>
</dbReference>
<accession>A0A2N7PK64</accession>
<dbReference type="Pfam" id="PF01592">
    <property type="entry name" value="NifU_N"/>
    <property type="match status" value="1"/>
</dbReference>